<protein>
    <submittedName>
        <fullName evidence="1">Uncharacterized protein</fullName>
    </submittedName>
</protein>
<dbReference type="AlphaFoldDB" id="A0A453EGZ8"/>
<dbReference type="EnsemblPlants" id="AET3Gv20338000.8">
    <property type="protein sequence ID" value="AET3Gv20338000.8"/>
    <property type="gene ID" value="AET3Gv20338000"/>
</dbReference>
<reference evidence="2" key="2">
    <citation type="journal article" date="2017" name="Nat. Plants">
        <title>The Aegilops tauschii genome reveals multiple impacts of transposons.</title>
        <authorList>
            <person name="Zhao G."/>
            <person name="Zou C."/>
            <person name="Li K."/>
            <person name="Wang K."/>
            <person name="Li T."/>
            <person name="Gao L."/>
            <person name="Zhang X."/>
            <person name="Wang H."/>
            <person name="Yang Z."/>
            <person name="Liu X."/>
            <person name="Jiang W."/>
            <person name="Mao L."/>
            <person name="Kong X."/>
            <person name="Jiao Y."/>
            <person name="Jia J."/>
        </authorList>
    </citation>
    <scope>NUCLEOTIDE SEQUENCE [LARGE SCALE GENOMIC DNA]</scope>
    <source>
        <strain evidence="2">cv. AL8/78</strain>
    </source>
</reference>
<dbReference type="Gramene" id="AET3Gv20338000.8">
    <property type="protein sequence ID" value="AET3Gv20338000.8"/>
    <property type="gene ID" value="AET3Gv20338000"/>
</dbReference>
<reference evidence="2" key="1">
    <citation type="journal article" date="2014" name="Science">
        <title>Ancient hybridizations among the ancestral genomes of bread wheat.</title>
        <authorList>
            <consortium name="International Wheat Genome Sequencing Consortium,"/>
            <person name="Marcussen T."/>
            <person name="Sandve S.R."/>
            <person name="Heier L."/>
            <person name="Spannagl M."/>
            <person name="Pfeifer M."/>
            <person name="Jakobsen K.S."/>
            <person name="Wulff B.B."/>
            <person name="Steuernagel B."/>
            <person name="Mayer K.F."/>
            <person name="Olsen O.A."/>
        </authorList>
    </citation>
    <scope>NUCLEOTIDE SEQUENCE [LARGE SCALE GENOMIC DNA]</scope>
    <source>
        <strain evidence="2">cv. AL8/78</strain>
    </source>
</reference>
<sequence length="42" mass="4814">MLLAVEERGSFSVQWKVENSPVDLNFSICMAYRKLAIIHADM</sequence>
<keyword evidence="2" id="KW-1185">Reference proteome</keyword>
<name>A0A453EGZ8_AEGTS</name>
<reference evidence="1" key="5">
    <citation type="journal article" date="2021" name="G3 (Bethesda)">
        <title>Aegilops tauschii genome assembly Aet v5.0 features greater sequence contiguity and improved annotation.</title>
        <authorList>
            <person name="Wang L."/>
            <person name="Zhu T."/>
            <person name="Rodriguez J.C."/>
            <person name="Deal K.R."/>
            <person name="Dubcovsky J."/>
            <person name="McGuire P.E."/>
            <person name="Lux T."/>
            <person name="Spannagl M."/>
            <person name="Mayer K.F.X."/>
            <person name="Baldrich P."/>
            <person name="Meyers B.C."/>
            <person name="Huo N."/>
            <person name="Gu Y.Q."/>
            <person name="Zhou H."/>
            <person name="Devos K.M."/>
            <person name="Bennetzen J.L."/>
            <person name="Unver T."/>
            <person name="Budak H."/>
            <person name="Gulick P.J."/>
            <person name="Galiba G."/>
            <person name="Kalapos B."/>
            <person name="Nelson D.R."/>
            <person name="Li P."/>
            <person name="You F.M."/>
            <person name="Luo M.C."/>
            <person name="Dvorak J."/>
        </authorList>
    </citation>
    <scope>NUCLEOTIDE SEQUENCE [LARGE SCALE GENOMIC DNA]</scope>
    <source>
        <strain evidence="1">cv. AL8/78</strain>
    </source>
</reference>
<reference evidence="1" key="4">
    <citation type="submission" date="2019-03" db="UniProtKB">
        <authorList>
            <consortium name="EnsemblPlants"/>
        </authorList>
    </citation>
    <scope>IDENTIFICATION</scope>
</reference>
<evidence type="ECO:0000313" key="1">
    <source>
        <dbReference type="EnsemblPlants" id="AET3Gv20338000.8"/>
    </source>
</evidence>
<organism evidence="1 2">
    <name type="scientific">Aegilops tauschii subsp. strangulata</name>
    <name type="common">Goatgrass</name>
    <dbReference type="NCBI Taxonomy" id="200361"/>
    <lineage>
        <taxon>Eukaryota</taxon>
        <taxon>Viridiplantae</taxon>
        <taxon>Streptophyta</taxon>
        <taxon>Embryophyta</taxon>
        <taxon>Tracheophyta</taxon>
        <taxon>Spermatophyta</taxon>
        <taxon>Magnoliopsida</taxon>
        <taxon>Liliopsida</taxon>
        <taxon>Poales</taxon>
        <taxon>Poaceae</taxon>
        <taxon>BOP clade</taxon>
        <taxon>Pooideae</taxon>
        <taxon>Triticodae</taxon>
        <taxon>Triticeae</taxon>
        <taxon>Triticinae</taxon>
        <taxon>Aegilops</taxon>
    </lineage>
</organism>
<proteinExistence type="predicted"/>
<reference evidence="1" key="3">
    <citation type="journal article" date="2017" name="Nature">
        <title>Genome sequence of the progenitor of the wheat D genome Aegilops tauschii.</title>
        <authorList>
            <person name="Luo M.C."/>
            <person name="Gu Y.Q."/>
            <person name="Puiu D."/>
            <person name="Wang H."/>
            <person name="Twardziok S.O."/>
            <person name="Deal K.R."/>
            <person name="Huo N."/>
            <person name="Zhu T."/>
            <person name="Wang L."/>
            <person name="Wang Y."/>
            <person name="McGuire P.E."/>
            <person name="Liu S."/>
            <person name="Long H."/>
            <person name="Ramasamy R.K."/>
            <person name="Rodriguez J.C."/>
            <person name="Van S.L."/>
            <person name="Yuan L."/>
            <person name="Wang Z."/>
            <person name="Xia Z."/>
            <person name="Xiao L."/>
            <person name="Anderson O.D."/>
            <person name="Ouyang S."/>
            <person name="Liang Y."/>
            <person name="Zimin A.V."/>
            <person name="Pertea G."/>
            <person name="Qi P."/>
            <person name="Bennetzen J.L."/>
            <person name="Dai X."/>
            <person name="Dawson M.W."/>
            <person name="Muller H.G."/>
            <person name="Kugler K."/>
            <person name="Rivarola-Duarte L."/>
            <person name="Spannagl M."/>
            <person name="Mayer K.F.X."/>
            <person name="Lu F.H."/>
            <person name="Bevan M.W."/>
            <person name="Leroy P."/>
            <person name="Li P."/>
            <person name="You F.M."/>
            <person name="Sun Q."/>
            <person name="Liu Z."/>
            <person name="Lyons E."/>
            <person name="Wicker T."/>
            <person name="Salzberg S.L."/>
            <person name="Devos K.M."/>
            <person name="Dvorak J."/>
        </authorList>
    </citation>
    <scope>NUCLEOTIDE SEQUENCE [LARGE SCALE GENOMIC DNA]</scope>
    <source>
        <strain evidence="1">cv. AL8/78</strain>
    </source>
</reference>
<dbReference type="Proteomes" id="UP000015105">
    <property type="component" value="Chromosome 3D"/>
</dbReference>
<accession>A0A453EGZ8</accession>
<evidence type="ECO:0000313" key="2">
    <source>
        <dbReference type="Proteomes" id="UP000015105"/>
    </source>
</evidence>